<dbReference type="SUPFAM" id="SSF158682">
    <property type="entry name" value="TerB-like"/>
    <property type="match status" value="1"/>
</dbReference>
<evidence type="ECO:0000313" key="2">
    <source>
        <dbReference type="Proteomes" id="UP000267268"/>
    </source>
</evidence>
<organism evidence="1 2">
    <name type="scientific">Flammeovirga pectinis</name>
    <dbReference type="NCBI Taxonomy" id="2494373"/>
    <lineage>
        <taxon>Bacteria</taxon>
        <taxon>Pseudomonadati</taxon>
        <taxon>Bacteroidota</taxon>
        <taxon>Cytophagia</taxon>
        <taxon>Cytophagales</taxon>
        <taxon>Flammeovirgaceae</taxon>
        <taxon>Flammeovirga</taxon>
    </lineage>
</organism>
<evidence type="ECO:0008006" key="3">
    <source>
        <dbReference type="Google" id="ProtNLM"/>
    </source>
</evidence>
<dbReference type="Proteomes" id="UP000267268">
    <property type="component" value="Chromosome 1"/>
</dbReference>
<evidence type="ECO:0000313" key="1">
    <source>
        <dbReference type="EMBL" id="AZQ63040.1"/>
    </source>
</evidence>
<reference evidence="1 2" key="1">
    <citation type="submission" date="2018-12" db="EMBL/GenBank/DDBJ databases">
        <title>Flammeovirga pectinis sp. nov., isolated from the gut of the Korean scallop, Patinopecten yessoensis.</title>
        <authorList>
            <person name="Bae J.-W."/>
            <person name="Jeong Y.-S."/>
            <person name="Kang W."/>
        </authorList>
    </citation>
    <scope>NUCLEOTIDE SEQUENCE [LARGE SCALE GENOMIC DNA]</scope>
    <source>
        <strain evidence="1 2">L12M1</strain>
    </source>
</reference>
<proteinExistence type="predicted"/>
<dbReference type="RefSeq" id="WP_126615145.1">
    <property type="nucleotide sequence ID" value="NZ_CP034562.1"/>
</dbReference>
<sequence length="150" mass="17710">MSLHLNTEELYKKYNASNQIELSRLHFQTLFTYFPCLLIVASDGIVDEEEWVFVKYLSKFMAEGYKSSLTRSELENLQKVYFNELEYLIKTLEQWKDPFLDTLANYLEENDDEKEDILDILTLFAEASEGINDDEEKAIAEITERLKLEE</sequence>
<keyword evidence="2" id="KW-1185">Reference proteome</keyword>
<gene>
    <name evidence="1" type="ORF">EI427_12575</name>
</gene>
<dbReference type="InterPro" id="IPR029024">
    <property type="entry name" value="TerB-like"/>
</dbReference>
<accession>A0A3S9P4A4</accession>
<dbReference type="OrthoDB" id="979337at2"/>
<dbReference type="AlphaFoldDB" id="A0A3S9P4A4"/>
<dbReference type="EMBL" id="CP034562">
    <property type="protein sequence ID" value="AZQ63040.1"/>
    <property type="molecule type" value="Genomic_DNA"/>
</dbReference>
<dbReference type="KEGG" id="fll:EI427_12575"/>
<protein>
    <recommendedName>
        <fullName evidence="3">TerB family tellurite resistance protein</fullName>
    </recommendedName>
</protein>
<name>A0A3S9P4A4_9BACT</name>
<dbReference type="Gene3D" id="1.10.3680.10">
    <property type="entry name" value="TerB-like"/>
    <property type="match status" value="1"/>
</dbReference>